<evidence type="ECO:0000313" key="2">
    <source>
        <dbReference type="EMBL" id="RQO96315.1"/>
    </source>
</evidence>
<proteinExistence type="predicted"/>
<keyword evidence="3" id="KW-1185">Reference proteome</keyword>
<keyword evidence="1" id="KW-1133">Transmembrane helix</keyword>
<dbReference type="Proteomes" id="UP000006729">
    <property type="component" value="Chromosome 10"/>
</dbReference>
<gene>
    <name evidence="2" type="ORF">POPTR_010G058650</name>
</gene>
<accession>A0A3N7FPZ7</accession>
<protein>
    <submittedName>
        <fullName evidence="2">Uncharacterized protein</fullName>
    </submittedName>
</protein>
<dbReference type="EMBL" id="CM009299">
    <property type="protein sequence ID" value="RQO96315.1"/>
    <property type="molecule type" value="Genomic_DNA"/>
</dbReference>
<feature type="transmembrane region" description="Helical" evidence="1">
    <location>
        <begin position="6"/>
        <end position="23"/>
    </location>
</feature>
<sequence>MDLVPLGFLQILVLLSSLWLALLRQRAMKKITGTKKIKVEFCLDRLNQRYV</sequence>
<keyword evidence="1" id="KW-0472">Membrane</keyword>
<reference evidence="2 3" key="1">
    <citation type="journal article" date="2006" name="Science">
        <title>The genome of black cottonwood, Populus trichocarpa (Torr. &amp; Gray).</title>
        <authorList>
            <person name="Tuskan G.A."/>
            <person name="Difazio S."/>
            <person name="Jansson S."/>
            <person name="Bohlmann J."/>
            <person name="Grigoriev I."/>
            <person name="Hellsten U."/>
            <person name="Putnam N."/>
            <person name="Ralph S."/>
            <person name="Rombauts S."/>
            <person name="Salamov A."/>
            <person name="Schein J."/>
            <person name="Sterck L."/>
            <person name="Aerts A."/>
            <person name="Bhalerao R.R."/>
            <person name="Bhalerao R.P."/>
            <person name="Blaudez D."/>
            <person name="Boerjan W."/>
            <person name="Brun A."/>
            <person name="Brunner A."/>
            <person name="Busov V."/>
            <person name="Campbell M."/>
            <person name="Carlson J."/>
            <person name="Chalot M."/>
            <person name="Chapman J."/>
            <person name="Chen G.L."/>
            <person name="Cooper D."/>
            <person name="Coutinho P.M."/>
            <person name="Couturier J."/>
            <person name="Covert S."/>
            <person name="Cronk Q."/>
            <person name="Cunningham R."/>
            <person name="Davis J."/>
            <person name="Degroeve S."/>
            <person name="Dejardin A."/>
            <person name="Depamphilis C."/>
            <person name="Detter J."/>
            <person name="Dirks B."/>
            <person name="Dubchak I."/>
            <person name="Duplessis S."/>
            <person name="Ehlting J."/>
            <person name="Ellis B."/>
            <person name="Gendler K."/>
            <person name="Goodstein D."/>
            <person name="Gribskov M."/>
            <person name="Grimwood J."/>
            <person name="Groover A."/>
            <person name="Gunter L."/>
            <person name="Hamberger B."/>
            <person name="Heinze B."/>
            <person name="Helariutta Y."/>
            <person name="Henrissat B."/>
            <person name="Holligan D."/>
            <person name="Holt R."/>
            <person name="Huang W."/>
            <person name="Islam-Faridi N."/>
            <person name="Jones S."/>
            <person name="Jones-Rhoades M."/>
            <person name="Jorgensen R."/>
            <person name="Joshi C."/>
            <person name="Kangasjarvi J."/>
            <person name="Karlsson J."/>
            <person name="Kelleher C."/>
            <person name="Kirkpatrick R."/>
            <person name="Kirst M."/>
            <person name="Kohler A."/>
            <person name="Kalluri U."/>
            <person name="Larimer F."/>
            <person name="Leebens-Mack J."/>
            <person name="Leple J.C."/>
            <person name="Locascio P."/>
            <person name="Lou Y."/>
            <person name="Lucas S."/>
            <person name="Martin F."/>
            <person name="Montanini B."/>
            <person name="Napoli C."/>
            <person name="Nelson D.R."/>
            <person name="Nelson C."/>
            <person name="Nieminen K."/>
            <person name="Nilsson O."/>
            <person name="Pereda V."/>
            <person name="Peter G."/>
            <person name="Philippe R."/>
            <person name="Pilate G."/>
            <person name="Poliakov A."/>
            <person name="Razumovskaya J."/>
            <person name="Richardson P."/>
            <person name="Rinaldi C."/>
            <person name="Ritland K."/>
            <person name="Rouze P."/>
            <person name="Ryaboy D."/>
            <person name="Schmutz J."/>
            <person name="Schrader J."/>
            <person name="Segerman B."/>
            <person name="Shin H."/>
            <person name="Siddiqui A."/>
            <person name="Sterky F."/>
            <person name="Terry A."/>
            <person name="Tsai C.J."/>
            <person name="Uberbacher E."/>
            <person name="Unneberg P."/>
            <person name="Vahala J."/>
            <person name="Wall K."/>
            <person name="Wessler S."/>
            <person name="Yang G."/>
            <person name="Yin T."/>
            <person name="Douglas C."/>
            <person name="Marra M."/>
            <person name="Sandberg G."/>
            <person name="Van de Peer Y."/>
            <person name="Rokhsar D."/>
        </authorList>
    </citation>
    <scope>NUCLEOTIDE SEQUENCE [LARGE SCALE GENOMIC DNA]</scope>
    <source>
        <strain evidence="3">cv. Nisqually</strain>
    </source>
</reference>
<evidence type="ECO:0000256" key="1">
    <source>
        <dbReference type="SAM" id="Phobius"/>
    </source>
</evidence>
<evidence type="ECO:0000313" key="3">
    <source>
        <dbReference type="Proteomes" id="UP000006729"/>
    </source>
</evidence>
<dbReference type="AlphaFoldDB" id="A0A3N7FPZ7"/>
<organism evidence="2 3">
    <name type="scientific">Populus trichocarpa</name>
    <name type="common">Western balsam poplar</name>
    <name type="synonym">Populus balsamifera subsp. trichocarpa</name>
    <dbReference type="NCBI Taxonomy" id="3694"/>
    <lineage>
        <taxon>Eukaryota</taxon>
        <taxon>Viridiplantae</taxon>
        <taxon>Streptophyta</taxon>
        <taxon>Embryophyta</taxon>
        <taxon>Tracheophyta</taxon>
        <taxon>Spermatophyta</taxon>
        <taxon>Magnoliopsida</taxon>
        <taxon>eudicotyledons</taxon>
        <taxon>Gunneridae</taxon>
        <taxon>Pentapetalae</taxon>
        <taxon>rosids</taxon>
        <taxon>fabids</taxon>
        <taxon>Malpighiales</taxon>
        <taxon>Salicaceae</taxon>
        <taxon>Saliceae</taxon>
        <taxon>Populus</taxon>
    </lineage>
</organism>
<keyword evidence="1" id="KW-0812">Transmembrane</keyword>
<name>A0A3N7FPZ7_POPTR</name>
<dbReference type="InParanoid" id="A0A3N7FPZ7"/>